<dbReference type="SUPFAM" id="SSF51735">
    <property type="entry name" value="NAD(P)-binding Rossmann-fold domains"/>
    <property type="match status" value="1"/>
</dbReference>
<evidence type="ECO:0000313" key="6">
    <source>
        <dbReference type="EMBL" id="TVY88715.1"/>
    </source>
</evidence>
<name>A0A559M6Z0_9HELO</name>
<dbReference type="PANTHER" id="PTHR24321">
    <property type="entry name" value="DEHYDROGENASES, SHORT CHAIN"/>
    <property type="match status" value="1"/>
</dbReference>
<protein>
    <submittedName>
        <fullName evidence="6">3-oxoacyl-[acyl-carrier-protein] reductase</fullName>
    </submittedName>
</protein>
<dbReference type="GO" id="GO:0009688">
    <property type="term" value="P:abscisic acid biosynthetic process"/>
    <property type="evidence" value="ECO:0007669"/>
    <property type="project" value="UniProtKB-ARBA"/>
</dbReference>
<dbReference type="GO" id="GO:0016491">
    <property type="term" value="F:oxidoreductase activity"/>
    <property type="evidence" value="ECO:0007669"/>
    <property type="project" value="UniProtKB-KW"/>
</dbReference>
<evidence type="ECO:0000256" key="1">
    <source>
        <dbReference type="ARBA" id="ARBA00006484"/>
    </source>
</evidence>
<sequence>MSQKVFIISGAGSGIGKATALMLGQLGAKVGLLDVRKPTDVAAQIEAGGGQAKAIECDVRSSKEVDQAVKAIVDEYGPIDGAANLAGIMTSNTVGTDEGSLLRTDDEEWDRIITINLNGVKNCLRAELRHANQRGCSIVNAGSVAGQIGSPYNAAYGASKAAIISLTVSVAQEVGRKGIRVNAIAPGIIATPMTDGMNDETKAKWSERNALGRPGNPEEVAKMIWFLLSDESSFCTGTGEDSAA</sequence>
<evidence type="ECO:0000259" key="5">
    <source>
        <dbReference type="SMART" id="SM00822"/>
    </source>
</evidence>
<evidence type="ECO:0000256" key="3">
    <source>
        <dbReference type="ARBA" id="ARBA00023002"/>
    </source>
</evidence>
<proteinExistence type="inferred from homology"/>
<dbReference type="PRINTS" id="PR00080">
    <property type="entry name" value="SDRFAMILY"/>
</dbReference>
<dbReference type="Pfam" id="PF13561">
    <property type="entry name" value="adh_short_C2"/>
    <property type="match status" value="1"/>
</dbReference>
<dbReference type="Gene3D" id="3.40.50.720">
    <property type="entry name" value="NAD(P)-binding Rossmann-like Domain"/>
    <property type="match status" value="1"/>
</dbReference>
<evidence type="ECO:0000256" key="2">
    <source>
        <dbReference type="ARBA" id="ARBA00022857"/>
    </source>
</evidence>
<dbReference type="AlphaFoldDB" id="A0A559M6Z0"/>
<keyword evidence="7" id="KW-1185">Reference proteome</keyword>
<dbReference type="PRINTS" id="PR00081">
    <property type="entry name" value="GDHRDH"/>
</dbReference>
<comment type="caution">
    <text evidence="6">The sequence shown here is derived from an EMBL/GenBank/DDBJ whole genome shotgun (WGS) entry which is preliminary data.</text>
</comment>
<dbReference type="InterPro" id="IPR020904">
    <property type="entry name" value="Sc_DH/Rdtase_CS"/>
</dbReference>
<dbReference type="InterPro" id="IPR036291">
    <property type="entry name" value="NAD(P)-bd_dom_sf"/>
</dbReference>
<dbReference type="PROSITE" id="PS00061">
    <property type="entry name" value="ADH_SHORT"/>
    <property type="match status" value="1"/>
</dbReference>
<dbReference type="EMBL" id="QGML01001589">
    <property type="protein sequence ID" value="TVY88715.1"/>
    <property type="molecule type" value="Genomic_DNA"/>
</dbReference>
<dbReference type="InterPro" id="IPR057326">
    <property type="entry name" value="KR_dom"/>
</dbReference>
<keyword evidence="2" id="KW-0521">NADP</keyword>
<dbReference type="PANTHER" id="PTHR24321:SF8">
    <property type="entry name" value="ESTRADIOL 17-BETA-DEHYDROGENASE 8-RELATED"/>
    <property type="match status" value="1"/>
</dbReference>
<dbReference type="SMART" id="SM00822">
    <property type="entry name" value="PKS_KR"/>
    <property type="match status" value="1"/>
</dbReference>
<evidence type="ECO:0000256" key="4">
    <source>
        <dbReference type="ARBA" id="ARBA00023027"/>
    </source>
</evidence>
<comment type="similarity">
    <text evidence="1">Belongs to the short-chain dehydrogenases/reductases (SDR) family.</text>
</comment>
<dbReference type="Proteomes" id="UP000315522">
    <property type="component" value="Unassembled WGS sequence"/>
</dbReference>
<feature type="domain" description="Ketoreductase" evidence="5">
    <location>
        <begin position="4"/>
        <end position="187"/>
    </location>
</feature>
<gene>
    <name evidence="6" type="primary">fabG_8</name>
    <name evidence="6" type="ORF">LAWI1_G006131</name>
</gene>
<dbReference type="InterPro" id="IPR002347">
    <property type="entry name" value="SDR_fam"/>
</dbReference>
<reference evidence="6 7" key="1">
    <citation type="submission" date="2018-05" db="EMBL/GenBank/DDBJ databases">
        <title>Genome sequencing and assembly of the regulated plant pathogen Lachnellula willkommii and related sister species for the development of diagnostic species identification markers.</title>
        <authorList>
            <person name="Giroux E."/>
            <person name="Bilodeau G."/>
        </authorList>
    </citation>
    <scope>NUCLEOTIDE SEQUENCE [LARGE SCALE GENOMIC DNA]</scope>
    <source>
        <strain evidence="6 7">CBS 172.35</strain>
    </source>
</reference>
<organism evidence="6 7">
    <name type="scientific">Lachnellula willkommii</name>
    <dbReference type="NCBI Taxonomy" id="215461"/>
    <lineage>
        <taxon>Eukaryota</taxon>
        <taxon>Fungi</taxon>
        <taxon>Dikarya</taxon>
        <taxon>Ascomycota</taxon>
        <taxon>Pezizomycotina</taxon>
        <taxon>Leotiomycetes</taxon>
        <taxon>Helotiales</taxon>
        <taxon>Lachnaceae</taxon>
        <taxon>Lachnellula</taxon>
    </lineage>
</organism>
<accession>A0A559M6Z0</accession>
<dbReference type="FunFam" id="3.40.50.720:FF:000084">
    <property type="entry name" value="Short-chain dehydrogenase reductase"/>
    <property type="match status" value="1"/>
</dbReference>
<keyword evidence="4" id="KW-0520">NAD</keyword>
<evidence type="ECO:0000313" key="7">
    <source>
        <dbReference type="Proteomes" id="UP000315522"/>
    </source>
</evidence>
<keyword evidence="3" id="KW-0560">Oxidoreductase</keyword>